<evidence type="ECO:0000313" key="6">
    <source>
        <dbReference type="EMBL" id="KAF2636073.1"/>
    </source>
</evidence>
<keyword evidence="4" id="KW-1133">Transmembrane helix</keyword>
<feature type="transmembrane region" description="Helical" evidence="4">
    <location>
        <begin position="123"/>
        <end position="145"/>
    </location>
</feature>
<feature type="transmembrane region" description="Helical" evidence="4">
    <location>
        <begin position="692"/>
        <end position="711"/>
    </location>
</feature>
<keyword evidence="7" id="KW-1185">Reference proteome</keyword>
<dbReference type="Gene3D" id="1.20.1250.20">
    <property type="entry name" value="MFS general substrate transporter like domains"/>
    <property type="match status" value="2"/>
</dbReference>
<dbReference type="EMBL" id="MU006801">
    <property type="protein sequence ID" value="KAF2636073.1"/>
    <property type="molecule type" value="Genomic_DNA"/>
</dbReference>
<feature type="transmembrane region" description="Helical" evidence="4">
    <location>
        <begin position="717"/>
        <end position="737"/>
    </location>
</feature>
<evidence type="ECO:0000313" key="7">
    <source>
        <dbReference type="Proteomes" id="UP000799753"/>
    </source>
</evidence>
<dbReference type="Pfam" id="PF07690">
    <property type="entry name" value="MFS_1"/>
    <property type="match status" value="1"/>
</dbReference>
<keyword evidence="2" id="KW-1003">Cell membrane</keyword>
<gene>
    <name evidence="6" type="ORF">P280DRAFT_164196</name>
</gene>
<accession>A0A6A6RNI0</accession>
<keyword evidence="4" id="KW-0812">Transmembrane</keyword>
<feature type="transmembrane region" description="Helical" evidence="4">
    <location>
        <begin position="49"/>
        <end position="70"/>
    </location>
</feature>
<evidence type="ECO:0000256" key="2">
    <source>
        <dbReference type="ARBA" id="ARBA00022475"/>
    </source>
</evidence>
<feature type="transmembrane region" description="Helical" evidence="4">
    <location>
        <begin position="205"/>
        <end position="226"/>
    </location>
</feature>
<dbReference type="Proteomes" id="UP000799753">
    <property type="component" value="Unassembled WGS sequence"/>
</dbReference>
<feature type="transmembrane region" description="Helical" evidence="4">
    <location>
        <begin position="749"/>
        <end position="771"/>
    </location>
</feature>
<comment type="subcellular location">
    <subcellularLocation>
        <location evidence="1">Cell inner membrane</location>
        <topology evidence="1">Multi-pass membrane protein</topology>
    </subcellularLocation>
</comment>
<sequence length="925" mass="101554">MADQHSSRGPGVFAVTVATLACCTVFVLLRLISRFAIVRKQGWDDYTMILAWFLAFGTSFSICYGTTYGLGNHQTDVPMQSEVVMKKAAYAFSILYNPALMTTKTSILLFYLSLSKTQKIFRWATIATLVVVNVGGVALTLLNIFQCAPVTAAMMTPVPHTAQCTDIVTIYLSSAPLNIITDLAIFFLPMPILTGMRLPKTQKVILVITFGFGIFVAVVDVIRIYYLQDAQRDTLLAAQANKPDSGTDSRNTTDFSWYASLSFMWSAVEINIGIMVACVPGLKPIVRRFCPQWILDQTVRDKSSSKTSDSMALPPIFLADDGPSILPQTPPASPMSKPPPAALTGSDEPLAMMDFLTSPDDDMPQLNRNSTVATCGTVRRQNSPAFFDFVDMEQRKNITLRTNRESVFPIMMVTILFFIWGFAYGLLDTLNARFQEVAHMNNGQTIAQHSAYFGGYIVAPLTFGRIVFKTWGFKACYMFGLTIYACGTLIFWPSAVLSSFPAFLISNFIVGSGLSMLELGANPFIVLCGPPEYAEARLNLSQAIQATGTVVSPLLAKKILFKASPNNLIDVQWAYLGISFFTILLAVIYYYVPLPEATDEELETASARMPIPRSTNIGTSGIKVMWVSLGFGILSIFCYVGGQEAASTSFAQFNARAIPRLDTVSQQAIAHTAFATSRFIAAFVDIWLRPRFTLLFFYAGAIAFAAAAMTGSGATPAAIVVMVNFFEGPLFPLIYAQSLRGLGGRTKDAAVLLTAAIGGGGVFPPIMYAVTQSYNVQYAYCVVVAAFAVGFLFPVWLNGFPVARLLADPLRDEQTRRESEAEREGREGMGFCEKGGKRWSRIRKRWSKERDELPWVEHRERRSWPEGEYPPGGVVGGAAGAGARGRERHDSSQIESVIDLEISPREKRCRVLGFLVLLTGFMLVG</sequence>
<reference evidence="6" key="1">
    <citation type="journal article" date="2020" name="Stud. Mycol.">
        <title>101 Dothideomycetes genomes: a test case for predicting lifestyles and emergence of pathogens.</title>
        <authorList>
            <person name="Haridas S."/>
            <person name="Albert R."/>
            <person name="Binder M."/>
            <person name="Bloem J."/>
            <person name="Labutti K."/>
            <person name="Salamov A."/>
            <person name="Andreopoulos B."/>
            <person name="Baker S."/>
            <person name="Barry K."/>
            <person name="Bills G."/>
            <person name="Bluhm B."/>
            <person name="Cannon C."/>
            <person name="Castanera R."/>
            <person name="Culley D."/>
            <person name="Daum C."/>
            <person name="Ezra D."/>
            <person name="Gonzalez J."/>
            <person name="Henrissat B."/>
            <person name="Kuo A."/>
            <person name="Liang C."/>
            <person name="Lipzen A."/>
            <person name="Lutzoni F."/>
            <person name="Magnuson J."/>
            <person name="Mondo S."/>
            <person name="Nolan M."/>
            <person name="Ohm R."/>
            <person name="Pangilinan J."/>
            <person name="Park H.-J."/>
            <person name="Ramirez L."/>
            <person name="Alfaro M."/>
            <person name="Sun H."/>
            <person name="Tritt A."/>
            <person name="Yoshinaga Y."/>
            <person name="Zwiers L.-H."/>
            <person name="Turgeon B."/>
            <person name="Goodwin S."/>
            <person name="Spatafora J."/>
            <person name="Crous P."/>
            <person name="Grigoriev I."/>
        </authorList>
    </citation>
    <scope>NUCLEOTIDE SEQUENCE</scope>
    <source>
        <strain evidence="6">CBS 473.64</strain>
    </source>
</reference>
<feature type="transmembrane region" description="Helical" evidence="4">
    <location>
        <begin position="446"/>
        <end position="468"/>
    </location>
</feature>
<protein>
    <submittedName>
        <fullName evidence="6">MFS general substrate transporter</fullName>
    </submittedName>
</protein>
<feature type="transmembrane region" description="Helical" evidence="4">
    <location>
        <begin position="12"/>
        <end position="37"/>
    </location>
</feature>
<feature type="transmembrane region" description="Helical" evidence="4">
    <location>
        <begin position="777"/>
        <end position="797"/>
    </location>
</feature>
<feature type="transmembrane region" description="Helical" evidence="4">
    <location>
        <begin position="573"/>
        <end position="592"/>
    </location>
</feature>
<feature type="region of interest" description="Disordered" evidence="3">
    <location>
        <begin position="866"/>
        <end position="890"/>
    </location>
</feature>
<organism evidence="6 7">
    <name type="scientific">Massarina eburnea CBS 473.64</name>
    <dbReference type="NCBI Taxonomy" id="1395130"/>
    <lineage>
        <taxon>Eukaryota</taxon>
        <taxon>Fungi</taxon>
        <taxon>Dikarya</taxon>
        <taxon>Ascomycota</taxon>
        <taxon>Pezizomycotina</taxon>
        <taxon>Dothideomycetes</taxon>
        <taxon>Pleosporomycetidae</taxon>
        <taxon>Pleosporales</taxon>
        <taxon>Massarineae</taxon>
        <taxon>Massarinaceae</taxon>
        <taxon>Massarina</taxon>
    </lineage>
</organism>
<name>A0A6A6RNI0_9PLEO</name>
<proteinExistence type="predicted"/>
<feature type="compositionally biased region" description="Gly residues" evidence="3">
    <location>
        <begin position="873"/>
        <end position="883"/>
    </location>
</feature>
<dbReference type="InterPro" id="IPR036259">
    <property type="entry name" value="MFS_trans_sf"/>
</dbReference>
<dbReference type="PANTHER" id="PTHR43702">
    <property type="entry name" value="L-FUCOSE-PROTON SYMPORTER"/>
    <property type="match status" value="1"/>
</dbReference>
<feature type="domain" description="Rhodopsin" evidence="5">
    <location>
        <begin position="29"/>
        <end position="288"/>
    </location>
</feature>
<dbReference type="AlphaFoldDB" id="A0A6A6RNI0"/>
<feature type="transmembrane region" description="Helical" evidence="4">
    <location>
        <begin position="624"/>
        <end position="642"/>
    </location>
</feature>
<dbReference type="PANTHER" id="PTHR43702:SF13">
    <property type="entry name" value="MONOSACCHARIDE TRANSPORTER, PUTATIVE (AFU_ORTHOLOGUE AFUA_4G06630)-RELATED"/>
    <property type="match status" value="1"/>
</dbReference>
<feature type="transmembrane region" description="Helical" evidence="4">
    <location>
        <begin position="406"/>
        <end position="426"/>
    </location>
</feature>
<dbReference type="InterPro" id="IPR050375">
    <property type="entry name" value="MFS_TsgA-like"/>
</dbReference>
<dbReference type="GO" id="GO:0022857">
    <property type="term" value="F:transmembrane transporter activity"/>
    <property type="evidence" value="ECO:0007669"/>
    <property type="project" value="InterPro"/>
</dbReference>
<feature type="transmembrane region" description="Helical" evidence="4">
    <location>
        <begin position="175"/>
        <end position="193"/>
    </location>
</feature>
<evidence type="ECO:0000256" key="4">
    <source>
        <dbReference type="SAM" id="Phobius"/>
    </source>
</evidence>
<feature type="transmembrane region" description="Helical" evidence="4">
    <location>
        <begin position="90"/>
        <end position="111"/>
    </location>
</feature>
<evidence type="ECO:0000256" key="1">
    <source>
        <dbReference type="ARBA" id="ARBA00004429"/>
    </source>
</evidence>
<dbReference type="SUPFAM" id="SSF103473">
    <property type="entry name" value="MFS general substrate transporter"/>
    <property type="match status" value="1"/>
</dbReference>
<feature type="transmembrane region" description="Helical" evidence="4">
    <location>
        <begin position="475"/>
        <end position="492"/>
    </location>
</feature>
<evidence type="ECO:0000259" key="5">
    <source>
        <dbReference type="Pfam" id="PF20684"/>
    </source>
</evidence>
<dbReference type="GO" id="GO:0005886">
    <property type="term" value="C:plasma membrane"/>
    <property type="evidence" value="ECO:0007669"/>
    <property type="project" value="UniProtKB-SubCell"/>
</dbReference>
<dbReference type="InterPro" id="IPR049326">
    <property type="entry name" value="Rhodopsin_dom_fungi"/>
</dbReference>
<dbReference type="InterPro" id="IPR011701">
    <property type="entry name" value="MFS"/>
</dbReference>
<dbReference type="OrthoDB" id="546893at2759"/>
<keyword evidence="4" id="KW-0472">Membrane</keyword>
<dbReference type="Pfam" id="PF20684">
    <property type="entry name" value="Fung_rhodopsin"/>
    <property type="match status" value="1"/>
</dbReference>
<evidence type="ECO:0000256" key="3">
    <source>
        <dbReference type="SAM" id="MobiDB-lite"/>
    </source>
</evidence>